<accession>A0A8B7Y5R6</accession>
<dbReference type="CTD" id="55299"/>
<dbReference type="InterPro" id="IPR026532">
    <property type="entry name" value="BRX1"/>
</dbReference>
<evidence type="ECO:0000256" key="4">
    <source>
        <dbReference type="ARBA" id="ARBA00020522"/>
    </source>
</evidence>
<keyword evidence="9" id="KW-1185">Reference proteome</keyword>
<evidence type="ECO:0000313" key="9">
    <source>
        <dbReference type="Proteomes" id="UP000694845"/>
    </source>
</evidence>
<evidence type="ECO:0000256" key="2">
    <source>
        <dbReference type="ARBA" id="ARBA00004604"/>
    </source>
</evidence>
<feature type="region of interest" description="Disordered" evidence="7">
    <location>
        <begin position="312"/>
        <end position="331"/>
    </location>
</feature>
<dbReference type="FunFam" id="3.40.50.10480:FF:000003">
    <property type="entry name" value="Ribosome biogenesis protein BRX1"/>
    <property type="match status" value="1"/>
</dbReference>
<dbReference type="Pfam" id="PF04427">
    <property type="entry name" value="Brix"/>
    <property type="match status" value="1"/>
</dbReference>
<organism evidence="9 10">
    <name type="scientific">Acanthaster planci</name>
    <name type="common">Crown-of-thorns starfish</name>
    <dbReference type="NCBI Taxonomy" id="133434"/>
    <lineage>
        <taxon>Eukaryota</taxon>
        <taxon>Metazoa</taxon>
        <taxon>Echinodermata</taxon>
        <taxon>Eleutherozoa</taxon>
        <taxon>Asterozoa</taxon>
        <taxon>Asteroidea</taxon>
        <taxon>Valvatacea</taxon>
        <taxon>Valvatida</taxon>
        <taxon>Acanthasteridae</taxon>
        <taxon>Acanthaster</taxon>
    </lineage>
</organism>
<dbReference type="PANTHER" id="PTHR13634">
    <property type="entry name" value="RIBOSOME BIOGENESIS PROTEIN BRIX"/>
    <property type="match status" value="1"/>
</dbReference>
<reference evidence="10" key="1">
    <citation type="submission" date="2025-08" db="UniProtKB">
        <authorList>
            <consortium name="RefSeq"/>
        </authorList>
    </citation>
    <scope>IDENTIFICATION</scope>
</reference>
<keyword evidence="5" id="KW-0690">Ribosome biogenesis</keyword>
<proteinExistence type="inferred from homology"/>
<dbReference type="PROSITE" id="PS50833">
    <property type="entry name" value="BRIX"/>
    <property type="match status" value="1"/>
</dbReference>
<evidence type="ECO:0000256" key="5">
    <source>
        <dbReference type="ARBA" id="ARBA00022517"/>
    </source>
</evidence>
<dbReference type="AlphaFoldDB" id="A0A8B7Y5R6"/>
<feature type="compositionally biased region" description="Basic residues" evidence="7">
    <location>
        <begin position="322"/>
        <end position="331"/>
    </location>
</feature>
<dbReference type="GO" id="GO:0006364">
    <property type="term" value="P:rRNA processing"/>
    <property type="evidence" value="ECO:0007669"/>
    <property type="project" value="InterPro"/>
</dbReference>
<protein>
    <recommendedName>
        <fullName evidence="4">Ribosome biogenesis protein BRX1 homolog</fullName>
    </recommendedName>
</protein>
<evidence type="ECO:0000256" key="7">
    <source>
        <dbReference type="SAM" id="MobiDB-lite"/>
    </source>
</evidence>
<name>A0A8B7Y5R6_ACAPL</name>
<evidence type="ECO:0000313" key="10">
    <source>
        <dbReference type="RefSeq" id="XP_022087887.1"/>
    </source>
</evidence>
<dbReference type="SUPFAM" id="SSF52954">
    <property type="entry name" value="Class II aaRS ABD-related"/>
    <property type="match status" value="1"/>
</dbReference>
<dbReference type="GO" id="GO:0000027">
    <property type="term" value="P:ribosomal large subunit assembly"/>
    <property type="evidence" value="ECO:0007669"/>
    <property type="project" value="TreeGrafter"/>
</dbReference>
<evidence type="ECO:0000256" key="6">
    <source>
        <dbReference type="ARBA" id="ARBA00023242"/>
    </source>
</evidence>
<dbReference type="GO" id="GO:0005730">
    <property type="term" value="C:nucleolus"/>
    <property type="evidence" value="ECO:0007669"/>
    <property type="project" value="UniProtKB-SubCell"/>
</dbReference>
<evidence type="ECO:0000256" key="3">
    <source>
        <dbReference type="ARBA" id="ARBA00006369"/>
    </source>
</evidence>
<gene>
    <name evidence="10" type="primary">LOC110977771</name>
</gene>
<dbReference type="PANTHER" id="PTHR13634:SF0">
    <property type="entry name" value="RIBOSOME BIOGENESIS PROTEIN BRX1 HOMOLOG"/>
    <property type="match status" value="1"/>
</dbReference>
<dbReference type="GO" id="GO:0019843">
    <property type="term" value="F:rRNA binding"/>
    <property type="evidence" value="ECO:0007669"/>
    <property type="project" value="InterPro"/>
</dbReference>
<dbReference type="OrthoDB" id="1638493at2759"/>
<dbReference type="GeneID" id="110977771"/>
<comment type="function">
    <text evidence="1">Required for biogenesis of the 60S ribosomal subunit.</text>
</comment>
<comment type="subcellular location">
    <subcellularLocation>
        <location evidence="2">Nucleus</location>
        <location evidence="2">Nucleolus</location>
    </subcellularLocation>
</comment>
<dbReference type="InterPro" id="IPR007109">
    <property type="entry name" value="Brix"/>
</dbReference>
<feature type="domain" description="Brix" evidence="8">
    <location>
        <begin position="53"/>
        <end position="242"/>
    </location>
</feature>
<keyword evidence="6" id="KW-0539">Nucleus</keyword>
<evidence type="ECO:0000256" key="1">
    <source>
        <dbReference type="ARBA" id="ARBA00003439"/>
    </source>
</evidence>
<comment type="similarity">
    <text evidence="3">Belongs to the BRX1 family.</text>
</comment>
<dbReference type="RefSeq" id="XP_022087887.1">
    <property type="nucleotide sequence ID" value="XM_022232195.1"/>
</dbReference>
<dbReference type="Proteomes" id="UP000694845">
    <property type="component" value="Unplaced"/>
</dbReference>
<evidence type="ECO:0000259" key="8">
    <source>
        <dbReference type="PROSITE" id="PS50833"/>
    </source>
</evidence>
<sequence length="331" mass="38480">MHMYLYCSSACHVVRSHSTCFPHSDVTSASLFSLSCWLSLGLTLPANAWINKQRVLVFAARGVSYRGRHLMLDLRTLMPHSKEDVKMNARAGMSQINEICDMKNCNKCIFFECRKKKDLFMWCSNVPHGPSAKFLIENLHTMSELKLTGNCLRGARPILSFGKEFDEEPHYQLLKELFIQIFSTPNLHPKSQPFFDHIYTFSVLDNRIWFRNYQILEEDGSLVEIGPRFCLNLIRIFKGSIGGPTLYENPKYVSPNEQRRILKKQLAVKFQQRKEAVQGREERRLTETYKMDTLDEVFHTIRPEDAKGSEKLTFFRKTATTPKHKRTTSKK</sequence>
<dbReference type="SMART" id="SM00879">
    <property type="entry name" value="Brix"/>
    <property type="match status" value="1"/>
</dbReference>
<dbReference type="KEGG" id="aplc:110977771"/>